<dbReference type="AlphaFoldDB" id="A0A5B7F5Y7"/>
<dbReference type="Proteomes" id="UP000324222">
    <property type="component" value="Unassembled WGS sequence"/>
</dbReference>
<protein>
    <submittedName>
        <fullName evidence="1">Uncharacterized protein</fullName>
    </submittedName>
</protein>
<organism evidence="1 2">
    <name type="scientific">Portunus trituberculatus</name>
    <name type="common">Swimming crab</name>
    <name type="synonym">Neptunus trituberculatus</name>
    <dbReference type="NCBI Taxonomy" id="210409"/>
    <lineage>
        <taxon>Eukaryota</taxon>
        <taxon>Metazoa</taxon>
        <taxon>Ecdysozoa</taxon>
        <taxon>Arthropoda</taxon>
        <taxon>Crustacea</taxon>
        <taxon>Multicrustacea</taxon>
        <taxon>Malacostraca</taxon>
        <taxon>Eumalacostraca</taxon>
        <taxon>Eucarida</taxon>
        <taxon>Decapoda</taxon>
        <taxon>Pleocyemata</taxon>
        <taxon>Brachyura</taxon>
        <taxon>Eubrachyura</taxon>
        <taxon>Portunoidea</taxon>
        <taxon>Portunidae</taxon>
        <taxon>Portuninae</taxon>
        <taxon>Portunus</taxon>
    </lineage>
</organism>
<name>A0A5B7F5Y7_PORTR</name>
<sequence>MTILVHSIPAVTRKSLTVPPSRMVGLVLHVVVLYSAMKSSFTDTKALYDGLLHTIQGTPRVLARAHTPRCWTYTTDPAQESWDAMVTVAQHLIDLRQQERKKYWVSFLDWVCRTWSLWDVWHHINSVWGKPRRQVCDPDPTDRAQELVLQWKEASYFSGTRRHSISKDHKGWS</sequence>
<evidence type="ECO:0000313" key="2">
    <source>
        <dbReference type="Proteomes" id="UP000324222"/>
    </source>
</evidence>
<comment type="caution">
    <text evidence="1">The sequence shown here is derived from an EMBL/GenBank/DDBJ whole genome shotgun (WGS) entry which is preliminary data.</text>
</comment>
<proteinExistence type="predicted"/>
<dbReference type="EMBL" id="VSRR010004716">
    <property type="protein sequence ID" value="MPC40503.1"/>
    <property type="molecule type" value="Genomic_DNA"/>
</dbReference>
<keyword evidence="2" id="KW-1185">Reference proteome</keyword>
<reference evidence="1 2" key="1">
    <citation type="submission" date="2019-05" db="EMBL/GenBank/DDBJ databases">
        <title>Another draft genome of Portunus trituberculatus and its Hox gene families provides insights of decapod evolution.</title>
        <authorList>
            <person name="Jeong J.-H."/>
            <person name="Song I."/>
            <person name="Kim S."/>
            <person name="Choi T."/>
            <person name="Kim D."/>
            <person name="Ryu S."/>
            <person name="Kim W."/>
        </authorList>
    </citation>
    <scope>NUCLEOTIDE SEQUENCE [LARGE SCALE GENOMIC DNA]</scope>
    <source>
        <tissue evidence="1">Muscle</tissue>
    </source>
</reference>
<accession>A0A5B7F5Y7</accession>
<evidence type="ECO:0000313" key="1">
    <source>
        <dbReference type="EMBL" id="MPC40503.1"/>
    </source>
</evidence>
<gene>
    <name evidence="1" type="ORF">E2C01_034063</name>
</gene>